<dbReference type="InterPro" id="IPR024344">
    <property type="entry name" value="MDMPI_metal-binding"/>
</dbReference>
<name>A0A318RJB4_WILLI</name>
<sequence length="214" mass="23522">MNTGSDSSWFAEIADERRTLAGTLATLTPEQWEAQSLCDAWTVRDVAAHLVMPLVTPLWTFGLAMVRSRGDFDSANVRLTRRTCLRHGHRLPEMLVEHADSTFTPPGHGPLAPLTDVLVHGQDIRRPLQIDYAIPEQRRRAVLDFLVGSSSASMFSAQTENLRWQATDLDWGHGTGPIVEGPAAALMLVLTGRRVALMDTTGAGAELLAERKSR</sequence>
<dbReference type="SUPFAM" id="SSF109854">
    <property type="entry name" value="DinB/YfiT-like putative metalloenzymes"/>
    <property type="match status" value="1"/>
</dbReference>
<dbReference type="GO" id="GO:0046872">
    <property type="term" value="F:metal ion binding"/>
    <property type="evidence" value="ECO:0007669"/>
    <property type="project" value="InterPro"/>
</dbReference>
<keyword evidence="3" id="KW-1185">Reference proteome</keyword>
<dbReference type="RefSeq" id="WP_110471789.1">
    <property type="nucleotide sequence ID" value="NZ_QJSP01000015.1"/>
</dbReference>
<dbReference type="EMBL" id="QJSP01000015">
    <property type="protein sequence ID" value="PYE13764.1"/>
    <property type="molecule type" value="Genomic_DNA"/>
</dbReference>
<proteinExistence type="predicted"/>
<feature type="domain" description="Mycothiol-dependent maleylpyruvate isomerase metal-binding" evidence="1">
    <location>
        <begin position="14"/>
        <end position="52"/>
    </location>
</feature>
<comment type="caution">
    <text evidence="2">The sequence shown here is derived from an EMBL/GenBank/DDBJ whole genome shotgun (WGS) entry which is preliminary data.</text>
</comment>
<dbReference type="OrthoDB" id="5178565at2"/>
<dbReference type="InterPro" id="IPR017517">
    <property type="entry name" value="Maleyloyr_isom"/>
</dbReference>
<organism evidence="2 3">
    <name type="scientific">Williamsia limnetica</name>
    <dbReference type="NCBI Taxonomy" id="882452"/>
    <lineage>
        <taxon>Bacteria</taxon>
        <taxon>Bacillati</taxon>
        <taxon>Actinomycetota</taxon>
        <taxon>Actinomycetes</taxon>
        <taxon>Mycobacteriales</taxon>
        <taxon>Nocardiaceae</taxon>
        <taxon>Williamsia</taxon>
    </lineage>
</organism>
<reference evidence="2 3" key="1">
    <citation type="submission" date="2018-06" db="EMBL/GenBank/DDBJ databases">
        <title>Genomic Encyclopedia of Type Strains, Phase IV (KMG-IV): sequencing the most valuable type-strain genomes for metagenomic binning, comparative biology and taxonomic classification.</title>
        <authorList>
            <person name="Goeker M."/>
        </authorList>
    </citation>
    <scope>NUCLEOTIDE SEQUENCE [LARGE SCALE GENOMIC DNA]</scope>
    <source>
        <strain evidence="2 3">DSM 45521</strain>
    </source>
</reference>
<evidence type="ECO:0000313" key="2">
    <source>
        <dbReference type="EMBL" id="PYE13764.1"/>
    </source>
</evidence>
<dbReference type="Proteomes" id="UP000247591">
    <property type="component" value="Unassembled WGS sequence"/>
</dbReference>
<evidence type="ECO:0000259" key="1">
    <source>
        <dbReference type="Pfam" id="PF11716"/>
    </source>
</evidence>
<protein>
    <submittedName>
        <fullName evidence="2">Uncharacterized protein (TIGR03083 family)</fullName>
    </submittedName>
</protein>
<dbReference type="AlphaFoldDB" id="A0A318RJB4"/>
<gene>
    <name evidence="2" type="ORF">DFR67_11589</name>
</gene>
<dbReference type="Pfam" id="PF11716">
    <property type="entry name" value="MDMPI_N"/>
    <property type="match status" value="1"/>
</dbReference>
<dbReference type="NCBIfam" id="TIGR03083">
    <property type="entry name" value="maleylpyruvate isomerase family mycothiol-dependent enzyme"/>
    <property type="match status" value="1"/>
</dbReference>
<accession>A0A318RJB4</accession>
<evidence type="ECO:0000313" key="3">
    <source>
        <dbReference type="Proteomes" id="UP000247591"/>
    </source>
</evidence>
<dbReference type="Gene3D" id="1.20.120.450">
    <property type="entry name" value="dinb family like domain"/>
    <property type="match status" value="1"/>
</dbReference>
<dbReference type="InterPro" id="IPR034660">
    <property type="entry name" value="DinB/YfiT-like"/>
</dbReference>